<accession>A0ABZ1L8P4</accession>
<dbReference type="RefSeq" id="WP_398435076.1">
    <property type="nucleotide sequence ID" value="NZ_CP108188.1"/>
</dbReference>
<name>A0ABZ1L8P4_9ACTN</name>
<reference evidence="2 3" key="1">
    <citation type="submission" date="2022-10" db="EMBL/GenBank/DDBJ databases">
        <title>The complete genomes of actinobacterial strains from the NBC collection.</title>
        <authorList>
            <person name="Joergensen T.S."/>
            <person name="Alvarez Arevalo M."/>
            <person name="Sterndorff E.B."/>
            <person name="Faurdal D."/>
            <person name="Vuksanovic O."/>
            <person name="Mourched A.-S."/>
            <person name="Charusanti P."/>
            <person name="Shaw S."/>
            <person name="Blin K."/>
            <person name="Weber T."/>
        </authorList>
    </citation>
    <scope>NUCLEOTIDE SEQUENCE [LARGE SCALE GENOMIC DNA]</scope>
    <source>
        <strain evidence="2 3">NBC_00123</strain>
    </source>
</reference>
<feature type="region of interest" description="Disordered" evidence="1">
    <location>
        <begin position="29"/>
        <end position="90"/>
    </location>
</feature>
<evidence type="ECO:0008006" key="4">
    <source>
        <dbReference type="Google" id="ProtNLM"/>
    </source>
</evidence>
<sequence>MVRGVRGTWCGTLLLVGVLVGGVSGCGPETPPAPGGPPSGVSGPAVSSGTGGPAVPSTAPTAPTTPSDPSAPGASTTPGTPETPTADPRPNEVLVEVVVNGGFAGVRNQLVVHYDGSWTSRSGTRPPRTGQQTPAEAAELRAALEDPAYARVPERPKGSTIADGFQYYVTYRHRLVVADDGERPPALRRVFAALPEGGPPTSP</sequence>
<dbReference type="Proteomes" id="UP001622594">
    <property type="component" value="Chromosome"/>
</dbReference>
<keyword evidence="3" id="KW-1185">Reference proteome</keyword>
<protein>
    <recommendedName>
        <fullName evidence="4">Lipoprotein</fullName>
    </recommendedName>
</protein>
<evidence type="ECO:0000256" key="1">
    <source>
        <dbReference type="SAM" id="MobiDB-lite"/>
    </source>
</evidence>
<evidence type="ECO:0000313" key="3">
    <source>
        <dbReference type="Proteomes" id="UP001622594"/>
    </source>
</evidence>
<evidence type="ECO:0000313" key="2">
    <source>
        <dbReference type="EMBL" id="WTR70224.1"/>
    </source>
</evidence>
<feature type="compositionally biased region" description="Low complexity" evidence="1">
    <location>
        <begin position="39"/>
        <end position="78"/>
    </location>
</feature>
<dbReference type="PROSITE" id="PS51257">
    <property type="entry name" value="PROKAR_LIPOPROTEIN"/>
    <property type="match status" value="1"/>
</dbReference>
<organism evidence="2 3">
    <name type="scientific">Streptomyces zaomyceticus</name>
    <dbReference type="NCBI Taxonomy" id="68286"/>
    <lineage>
        <taxon>Bacteria</taxon>
        <taxon>Bacillati</taxon>
        <taxon>Actinomycetota</taxon>
        <taxon>Actinomycetes</taxon>
        <taxon>Kitasatosporales</taxon>
        <taxon>Streptomycetaceae</taxon>
        <taxon>Streptomyces</taxon>
    </lineage>
</organism>
<gene>
    <name evidence="2" type="ORF">OG814_13555</name>
</gene>
<dbReference type="EMBL" id="CP108188">
    <property type="protein sequence ID" value="WTR70224.1"/>
    <property type="molecule type" value="Genomic_DNA"/>
</dbReference>
<proteinExistence type="predicted"/>